<evidence type="ECO:0000256" key="5">
    <source>
        <dbReference type="ARBA" id="ARBA00022840"/>
    </source>
</evidence>
<dbReference type="PRINTS" id="PR00190">
    <property type="entry name" value="ACTIN"/>
</dbReference>
<protein>
    <recommendedName>
        <fullName evidence="10">Actin-related protein 2</fullName>
    </recommendedName>
</protein>
<evidence type="ECO:0000256" key="2">
    <source>
        <dbReference type="ARBA" id="ARBA00010121"/>
    </source>
</evidence>
<gene>
    <name evidence="8" type="ORF">WJX72_008449</name>
</gene>
<dbReference type="CDD" id="cd10220">
    <property type="entry name" value="ASKHA_NBD_Arp2"/>
    <property type="match status" value="1"/>
</dbReference>
<dbReference type="Gene3D" id="3.90.640.10">
    <property type="entry name" value="Actin, Chain A, domain 4"/>
    <property type="match status" value="1"/>
</dbReference>
<evidence type="ECO:0008006" key="10">
    <source>
        <dbReference type="Google" id="ProtNLM"/>
    </source>
</evidence>
<keyword evidence="7" id="KW-0206">Cytoskeleton</keyword>
<dbReference type="EMBL" id="JALJOR010000010">
    <property type="protein sequence ID" value="KAK9810314.1"/>
    <property type="molecule type" value="Genomic_DNA"/>
</dbReference>
<dbReference type="SMART" id="SM00268">
    <property type="entry name" value="ACTIN"/>
    <property type="match status" value="1"/>
</dbReference>
<keyword evidence="9" id="KW-1185">Reference proteome</keyword>
<dbReference type="GO" id="GO:0005524">
    <property type="term" value="F:ATP binding"/>
    <property type="evidence" value="ECO:0007669"/>
    <property type="project" value="UniProtKB-KW"/>
</dbReference>
<keyword evidence="3" id="KW-0963">Cytoplasm</keyword>
<name>A0AAW1PQX8_9CHLO</name>
<evidence type="ECO:0000256" key="3">
    <source>
        <dbReference type="ARBA" id="ARBA00022490"/>
    </source>
</evidence>
<dbReference type="FunFam" id="3.90.640.10:FF:000005">
    <property type="entry name" value="Actin-related protein 2"/>
    <property type="match status" value="1"/>
</dbReference>
<dbReference type="InterPro" id="IPR043129">
    <property type="entry name" value="ATPase_NBD"/>
</dbReference>
<evidence type="ECO:0000256" key="1">
    <source>
        <dbReference type="ARBA" id="ARBA00004245"/>
    </source>
</evidence>
<evidence type="ECO:0000256" key="6">
    <source>
        <dbReference type="ARBA" id="ARBA00023203"/>
    </source>
</evidence>
<comment type="subcellular location">
    <subcellularLocation>
        <location evidence="1">Cytoplasm</location>
        <location evidence="1">Cytoskeleton</location>
    </subcellularLocation>
</comment>
<reference evidence="8 9" key="1">
    <citation type="journal article" date="2024" name="Nat. Commun.">
        <title>Phylogenomics reveals the evolutionary origins of lichenization in chlorophyte algae.</title>
        <authorList>
            <person name="Puginier C."/>
            <person name="Libourel C."/>
            <person name="Otte J."/>
            <person name="Skaloud P."/>
            <person name="Haon M."/>
            <person name="Grisel S."/>
            <person name="Petersen M."/>
            <person name="Berrin J.G."/>
            <person name="Delaux P.M."/>
            <person name="Dal Grande F."/>
            <person name="Keller J."/>
        </authorList>
    </citation>
    <scope>NUCLEOTIDE SEQUENCE [LARGE SCALE GENOMIC DNA]</scope>
    <source>
        <strain evidence="8 9">SAG 2043</strain>
    </source>
</reference>
<dbReference type="PROSITE" id="PS00432">
    <property type="entry name" value="ACTINS_2"/>
    <property type="match status" value="1"/>
</dbReference>
<proteinExistence type="inferred from homology"/>
<comment type="similarity">
    <text evidence="2">Belongs to the actin family. ARP2 subfamily.</text>
</comment>
<keyword evidence="5" id="KW-0067">ATP-binding</keyword>
<dbReference type="Pfam" id="PF00022">
    <property type="entry name" value="Actin"/>
    <property type="match status" value="1"/>
</dbReference>
<dbReference type="SUPFAM" id="SSF53067">
    <property type="entry name" value="Actin-like ATPase domain"/>
    <property type="match status" value="2"/>
</dbReference>
<dbReference type="PANTHER" id="PTHR11937">
    <property type="entry name" value="ACTIN"/>
    <property type="match status" value="1"/>
</dbReference>
<dbReference type="AlphaFoldDB" id="A0AAW1PQX8"/>
<dbReference type="GO" id="GO:0003779">
    <property type="term" value="F:actin binding"/>
    <property type="evidence" value="ECO:0007669"/>
    <property type="project" value="UniProtKB-KW"/>
</dbReference>
<evidence type="ECO:0000313" key="8">
    <source>
        <dbReference type="EMBL" id="KAK9810314.1"/>
    </source>
</evidence>
<comment type="caution">
    <text evidence="8">The sequence shown here is derived from an EMBL/GenBank/DDBJ whole genome shotgun (WGS) entry which is preliminary data.</text>
</comment>
<dbReference type="GO" id="GO:0005856">
    <property type="term" value="C:cytoskeleton"/>
    <property type="evidence" value="ECO:0007669"/>
    <property type="project" value="UniProtKB-SubCell"/>
</dbReference>
<dbReference type="InterPro" id="IPR004000">
    <property type="entry name" value="Actin"/>
</dbReference>
<keyword evidence="4" id="KW-0547">Nucleotide-binding</keyword>
<dbReference type="Proteomes" id="UP001489004">
    <property type="component" value="Unassembled WGS sequence"/>
</dbReference>
<accession>A0AAW1PQX8</accession>
<organism evidence="8 9">
    <name type="scientific">[Myrmecia] bisecta</name>
    <dbReference type="NCBI Taxonomy" id="41462"/>
    <lineage>
        <taxon>Eukaryota</taxon>
        <taxon>Viridiplantae</taxon>
        <taxon>Chlorophyta</taxon>
        <taxon>core chlorophytes</taxon>
        <taxon>Trebouxiophyceae</taxon>
        <taxon>Trebouxiales</taxon>
        <taxon>Trebouxiaceae</taxon>
        <taxon>Myrmecia</taxon>
    </lineage>
</organism>
<keyword evidence="6" id="KW-0009">Actin-binding</keyword>
<evidence type="ECO:0000313" key="9">
    <source>
        <dbReference type="Proteomes" id="UP001489004"/>
    </source>
</evidence>
<evidence type="ECO:0000256" key="7">
    <source>
        <dbReference type="ARBA" id="ARBA00023212"/>
    </source>
</evidence>
<dbReference type="InterPro" id="IPR004001">
    <property type="entry name" value="Actin_CS"/>
</dbReference>
<sequence length="357" mass="41105">MVGRPMLRFEEDLSQQRIKDISVGVECAEQRHSLEVSYPVSNGVVQSWEDMGHVWDHTFYEQLQIDPKECKILLTEPPLNPNAHRQRLLETMFEHYGFQAAFIQVQAVLTLYAQGLMTGLVLDSGDGVTHMVPVIDGFSFPHLTKRLNVAGRHVTEFLVELLLRRGYAFNRSADFDTVRQLKEQLCYVAYDYKKELQLARETTHLVQTYTLPDGRTIRVGAERFTAPEAMFRPELVDSEASGISDQVFNSIQEAAMDNRKTLYEHIVMSGGSTMYPGMASRLERDLKQLYLHKVLQGNKDGMKKFKMKIEDPPRRKHTVFLGGAVLADIMKDREEFWISRKEYEEDPHRAMKKCSVL</sequence>
<dbReference type="Gene3D" id="3.30.420.40">
    <property type="match status" value="2"/>
</dbReference>
<dbReference type="FunFam" id="3.30.420.40:FF:000050">
    <property type="entry name" value="Actin, alpha skeletal muscle"/>
    <property type="match status" value="1"/>
</dbReference>
<evidence type="ECO:0000256" key="4">
    <source>
        <dbReference type="ARBA" id="ARBA00022741"/>
    </source>
</evidence>